<protein>
    <submittedName>
        <fullName evidence="2">Uncharacterized protein</fullName>
    </submittedName>
</protein>
<evidence type="ECO:0000313" key="3">
    <source>
        <dbReference type="Proteomes" id="UP001378592"/>
    </source>
</evidence>
<proteinExistence type="predicted"/>
<feature type="compositionally biased region" description="Basic and acidic residues" evidence="1">
    <location>
        <begin position="14"/>
        <end position="24"/>
    </location>
</feature>
<dbReference type="Proteomes" id="UP001378592">
    <property type="component" value="Unassembled WGS sequence"/>
</dbReference>
<dbReference type="InterPro" id="IPR038838">
    <property type="entry name" value="TRIR"/>
</dbReference>
<sequence length="389" mass="45346">MVYHRSDNAASSADSRREADKSWSNRDSNADNASEPVRNSGESSRPDDSVDDSDPAKYPEELRPSGKYSDSYDGRHSNYEGRYSSSNHEVRYGDSARSRNGRDEGSRYSRNSRSRDDDRYSRSRDDRREGFRDKDRYDSPRYSERSRYRESSRHDRYEEGSRRSESSRYSERSRYNEDSEYGSDSRHNESSRHQDEPRHSESSRYSENSRYRSSRSEEWYNREGRYSSSRYDEDSRYGGESSRHWRDREQEMSPEDASTNAYSEPEQEKVRNVFQNDGSFLEMFKKMQEANKPPVSQEEGETTEAPSTASKDQPAAPESTASVPKRPPLSIVGKRRGGRVLPTGMVKKQKREEEVEETPKDAWSLYIAEVRKYKEASCEEEGKTRPLVK</sequence>
<organism evidence="2 3">
    <name type="scientific">Gryllus longicercus</name>
    <dbReference type="NCBI Taxonomy" id="2509291"/>
    <lineage>
        <taxon>Eukaryota</taxon>
        <taxon>Metazoa</taxon>
        <taxon>Ecdysozoa</taxon>
        <taxon>Arthropoda</taxon>
        <taxon>Hexapoda</taxon>
        <taxon>Insecta</taxon>
        <taxon>Pterygota</taxon>
        <taxon>Neoptera</taxon>
        <taxon>Polyneoptera</taxon>
        <taxon>Orthoptera</taxon>
        <taxon>Ensifera</taxon>
        <taxon>Gryllidea</taxon>
        <taxon>Grylloidea</taxon>
        <taxon>Gryllidae</taxon>
        <taxon>Gryllinae</taxon>
        <taxon>Gryllus</taxon>
    </lineage>
</organism>
<feature type="region of interest" description="Disordered" evidence="1">
    <location>
        <begin position="1"/>
        <end position="270"/>
    </location>
</feature>
<dbReference type="PANTHER" id="PTHR34753">
    <property type="entry name" value="TELOMERASE RNA COMPONENT INTERACTING RNASE"/>
    <property type="match status" value="1"/>
</dbReference>
<keyword evidence="3" id="KW-1185">Reference proteome</keyword>
<dbReference type="EMBL" id="JAZDUA010000059">
    <property type="protein sequence ID" value="KAK7870395.1"/>
    <property type="molecule type" value="Genomic_DNA"/>
</dbReference>
<feature type="compositionally biased region" description="Basic and acidic residues" evidence="1">
    <location>
        <begin position="44"/>
        <end position="79"/>
    </location>
</feature>
<dbReference type="AlphaFoldDB" id="A0AAN9VY93"/>
<feature type="compositionally biased region" description="Basic and acidic residues" evidence="1">
    <location>
        <begin position="88"/>
        <end position="251"/>
    </location>
</feature>
<accession>A0AAN9VY93</accession>
<dbReference type="GO" id="GO:0008408">
    <property type="term" value="F:3'-5' exonuclease activity"/>
    <property type="evidence" value="ECO:0007669"/>
    <property type="project" value="InterPro"/>
</dbReference>
<evidence type="ECO:0000256" key="1">
    <source>
        <dbReference type="SAM" id="MobiDB-lite"/>
    </source>
</evidence>
<evidence type="ECO:0000313" key="2">
    <source>
        <dbReference type="EMBL" id="KAK7870395.1"/>
    </source>
</evidence>
<name>A0AAN9VY93_9ORTH</name>
<comment type="caution">
    <text evidence="2">The sequence shown here is derived from an EMBL/GenBank/DDBJ whole genome shotgun (WGS) entry which is preliminary data.</text>
</comment>
<reference evidence="2 3" key="1">
    <citation type="submission" date="2024-03" db="EMBL/GenBank/DDBJ databases">
        <title>The genome assembly and annotation of the cricket Gryllus longicercus Weissman &amp; Gray.</title>
        <authorList>
            <person name="Szrajer S."/>
            <person name="Gray D."/>
            <person name="Ylla G."/>
        </authorList>
    </citation>
    <scope>NUCLEOTIDE SEQUENCE [LARGE SCALE GENOMIC DNA]</scope>
    <source>
        <strain evidence="2">DAG 2021-001</strain>
        <tissue evidence="2">Whole body minus gut</tissue>
    </source>
</reference>
<dbReference type="GO" id="GO:0008409">
    <property type="term" value="F:5'-3' exonuclease activity"/>
    <property type="evidence" value="ECO:0007669"/>
    <property type="project" value="InterPro"/>
</dbReference>
<feature type="compositionally biased region" description="Basic and acidic residues" evidence="1">
    <location>
        <begin position="350"/>
        <end position="360"/>
    </location>
</feature>
<gene>
    <name evidence="2" type="ORF">R5R35_000557</name>
</gene>
<dbReference type="PANTHER" id="PTHR34753:SF1">
    <property type="entry name" value="TELOMERASE RNA COMPONENT INTERACTING RNASE"/>
    <property type="match status" value="1"/>
</dbReference>
<feature type="region of interest" description="Disordered" evidence="1">
    <location>
        <begin position="284"/>
        <end position="360"/>
    </location>
</feature>